<dbReference type="EMBL" id="HBEA01011264">
    <property type="protein sequence ID" value="CAD8259109.1"/>
    <property type="molecule type" value="Transcribed_RNA"/>
</dbReference>
<proteinExistence type="inferred from homology"/>
<keyword evidence="3" id="KW-1133">Transmembrane helix</keyword>
<evidence type="ECO:0000256" key="1">
    <source>
        <dbReference type="ARBA" id="ARBA00005771"/>
    </source>
</evidence>
<dbReference type="Pfam" id="PF00685">
    <property type="entry name" value="Sulfotransfer_1"/>
    <property type="match status" value="1"/>
</dbReference>
<dbReference type="Gene3D" id="3.40.50.300">
    <property type="entry name" value="P-loop containing nucleotide triphosphate hydrolases"/>
    <property type="match status" value="1"/>
</dbReference>
<dbReference type="AlphaFoldDB" id="A0A7R9UAB6"/>
<dbReference type="InterPro" id="IPR027417">
    <property type="entry name" value="P-loop_NTPase"/>
</dbReference>
<dbReference type="GO" id="GO:0008146">
    <property type="term" value="F:sulfotransferase activity"/>
    <property type="evidence" value="ECO:0007669"/>
    <property type="project" value="InterPro"/>
</dbReference>
<keyword evidence="2" id="KW-0808">Transferase</keyword>
<dbReference type="SUPFAM" id="SSF52540">
    <property type="entry name" value="P-loop containing nucleoside triphosphate hydrolases"/>
    <property type="match status" value="1"/>
</dbReference>
<evidence type="ECO:0000313" key="5">
    <source>
        <dbReference type="EMBL" id="CAD8259109.1"/>
    </source>
</evidence>
<feature type="transmembrane region" description="Helical" evidence="3">
    <location>
        <begin position="6"/>
        <end position="27"/>
    </location>
</feature>
<name>A0A7R9UAB6_9STRA</name>
<sequence>MLADKSNLFVLAMALLVAALIPLGAYLDKQMRLPRSSDVLLASFPRSGSFWVRFMLAHAAVGDAVVVDFHNLEELFPDLEYGPNRKIYVGEDKPSAEQEGFMRLHKRVELPPIYKSHMPLIAGAEPPCFDSIGPGVEEFACQCPNCPPHFKRVIYLVRDGRDVMCSYYSFQKTLGHESANATFVEFLQSEVYPGVSWAKHASSYSDFPTPEVSAASGKSEADEQKAPEVLWLRYEDLHEDPLRELKRIMKFLGVRATEVVLKESVRKSGYEVMRETEEDGGLKLFDKHYSQRDPSFRVVRKGKVGSWRECFAKEGSPEEIDEEARKVFNAESFATMKKLGYLEDENWS</sequence>
<keyword evidence="3" id="KW-0812">Transmembrane</keyword>
<feature type="domain" description="Sulfotransferase" evidence="4">
    <location>
        <begin position="152"/>
        <end position="314"/>
    </location>
</feature>
<gene>
    <name evidence="5" type="ORF">PPYR1160_LOCUS8610</name>
</gene>
<evidence type="ECO:0000259" key="4">
    <source>
        <dbReference type="Pfam" id="PF00685"/>
    </source>
</evidence>
<evidence type="ECO:0000256" key="3">
    <source>
        <dbReference type="SAM" id="Phobius"/>
    </source>
</evidence>
<dbReference type="InterPro" id="IPR000863">
    <property type="entry name" value="Sulfotransferase_dom"/>
</dbReference>
<dbReference type="PANTHER" id="PTHR11783">
    <property type="entry name" value="SULFOTRANSFERASE SULT"/>
    <property type="match status" value="1"/>
</dbReference>
<accession>A0A7R9UAB6</accession>
<reference evidence="5" key="1">
    <citation type="submission" date="2021-01" db="EMBL/GenBank/DDBJ databases">
        <authorList>
            <person name="Corre E."/>
            <person name="Pelletier E."/>
            <person name="Niang G."/>
            <person name="Scheremetjew M."/>
            <person name="Finn R."/>
            <person name="Kale V."/>
            <person name="Holt S."/>
            <person name="Cochrane G."/>
            <person name="Meng A."/>
            <person name="Brown T."/>
            <person name="Cohen L."/>
        </authorList>
    </citation>
    <scope>NUCLEOTIDE SEQUENCE</scope>
    <source>
        <strain evidence="5">CCMP2078</strain>
    </source>
</reference>
<organism evidence="5">
    <name type="scientific">Pinguiococcus pyrenoidosus</name>
    <dbReference type="NCBI Taxonomy" id="172671"/>
    <lineage>
        <taxon>Eukaryota</taxon>
        <taxon>Sar</taxon>
        <taxon>Stramenopiles</taxon>
        <taxon>Ochrophyta</taxon>
        <taxon>Pinguiophyceae</taxon>
        <taxon>Pinguiochrysidales</taxon>
        <taxon>Pinguiochrysidaceae</taxon>
        <taxon>Pinguiococcus</taxon>
    </lineage>
</organism>
<keyword evidence="3" id="KW-0472">Membrane</keyword>
<comment type="similarity">
    <text evidence="1">Belongs to the sulfotransferase 1 family.</text>
</comment>
<protein>
    <recommendedName>
        <fullName evidence="4">Sulfotransferase domain-containing protein</fullName>
    </recommendedName>
</protein>
<evidence type="ECO:0000256" key="2">
    <source>
        <dbReference type="ARBA" id="ARBA00022679"/>
    </source>
</evidence>